<dbReference type="EMBL" id="MFMM01000001">
    <property type="protein sequence ID" value="OGG84530.1"/>
    <property type="molecule type" value="Genomic_DNA"/>
</dbReference>
<dbReference type="Proteomes" id="UP000177325">
    <property type="component" value="Unassembled WGS sequence"/>
</dbReference>
<comment type="caution">
    <text evidence="2">The sequence shown here is derived from an EMBL/GenBank/DDBJ whole genome shotgun (WGS) entry which is preliminary data.</text>
</comment>
<evidence type="ECO:0000313" key="2">
    <source>
        <dbReference type="EMBL" id="OGG84530.1"/>
    </source>
</evidence>
<sequence>MPIGRNSQRGFVRHVGMTPSRADKSKTRDVLPADESNEKAIRKFVRDNLRGKGRAEGLSGNALSKFVKSHIDEEIKGLKKGTAGCGGPTSLDGCIPKRDVRFIDAD</sequence>
<reference evidence="2 3" key="1">
    <citation type="journal article" date="2016" name="Nat. Commun.">
        <title>Thousands of microbial genomes shed light on interconnected biogeochemical processes in an aquifer system.</title>
        <authorList>
            <person name="Anantharaman K."/>
            <person name="Brown C.T."/>
            <person name="Hug L.A."/>
            <person name="Sharon I."/>
            <person name="Castelle C.J."/>
            <person name="Probst A.J."/>
            <person name="Thomas B.C."/>
            <person name="Singh A."/>
            <person name="Wilkins M.J."/>
            <person name="Karaoz U."/>
            <person name="Brodie E.L."/>
            <person name="Williams K.H."/>
            <person name="Hubbard S.S."/>
            <person name="Banfield J.F."/>
        </authorList>
    </citation>
    <scope>NUCLEOTIDE SEQUENCE [LARGE SCALE GENOMIC DNA]</scope>
</reference>
<evidence type="ECO:0000256" key="1">
    <source>
        <dbReference type="SAM" id="MobiDB-lite"/>
    </source>
</evidence>
<feature type="compositionally biased region" description="Basic and acidic residues" evidence="1">
    <location>
        <begin position="21"/>
        <end position="36"/>
    </location>
</feature>
<organism evidence="2 3">
    <name type="scientific">Candidatus Kaiserbacteria bacterium RIFCSPLOWO2_12_FULL_45_26</name>
    <dbReference type="NCBI Taxonomy" id="1798525"/>
    <lineage>
        <taxon>Bacteria</taxon>
        <taxon>Candidatus Kaiseribacteriota</taxon>
    </lineage>
</organism>
<accession>A0A1F6FFA2</accession>
<dbReference type="AlphaFoldDB" id="A0A1F6FFA2"/>
<name>A0A1F6FFA2_9BACT</name>
<gene>
    <name evidence="2" type="ORF">A3G90_00335</name>
</gene>
<proteinExistence type="predicted"/>
<evidence type="ECO:0000313" key="3">
    <source>
        <dbReference type="Proteomes" id="UP000177325"/>
    </source>
</evidence>
<feature type="region of interest" description="Disordered" evidence="1">
    <location>
        <begin position="1"/>
        <end position="36"/>
    </location>
</feature>
<dbReference type="STRING" id="1798525.A3G90_00335"/>
<protein>
    <submittedName>
        <fullName evidence="2">Uncharacterized protein</fullName>
    </submittedName>
</protein>